<sequence length="74" mass="7834">MDADLILVVSMVVAAMSIPAMASAYSEARRPVAAFGTLIIAGVMAIYATRIKPGGYTLAEIPEVFFSVLARFIP</sequence>
<keyword evidence="1" id="KW-1133">Transmembrane helix</keyword>
<evidence type="ECO:0008006" key="4">
    <source>
        <dbReference type="Google" id="ProtNLM"/>
    </source>
</evidence>
<accession>A0A850LF20</accession>
<name>A0A850LF20_9RHOB</name>
<gene>
    <name evidence="2" type="ORF">HW564_05495</name>
</gene>
<evidence type="ECO:0000313" key="2">
    <source>
        <dbReference type="EMBL" id="NVK96369.1"/>
    </source>
</evidence>
<keyword evidence="1" id="KW-0812">Transmembrane</keyword>
<organism evidence="2 3">
    <name type="scientific">Ruegeria pomeroyi</name>
    <dbReference type="NCBI Taxonomy" id="89184"/>
    <lineage>
        <taxon>Bacteria</taxon>
        <taxon>Pseudomonadati</taxon>
        <taxon>Pseudomonadota</taxon>
        <taxon>Alphaproteobacteria</taxon>
        <taxon>Rhodobacterales</taxon>
        <taxon>Roseobacteraceae</taxon>
        <taxon>Ruegeria</taxon>
    </lineage>
</organism>
<dbReference type="EMBL" id="JABXIY010000013">
    <property type="protein sequence ID" value="NVK96369.1"/>
    <property type="molecule type" value="Genomic_DNA"/>
</dbReference>
<feature type="transmembrane region" description="Helical" evidence="1">
    <location>
        <begin position="32"/>
        <end position="49"/>
    </location>
</feature>
<proteinExistence type="predicted"/>
<reference evidence="2 3" key="1">
    <citation type="journal article" date="2020" name="Proc. Natl. Acad. Sci. U.S.A.">
        <title>Ecological drivers of bacterial community assembly in synthetic phycospheres.</title>
        <authorList>
            <person name="Fu H."/>
            <person name="Uchimiya M."/>
            <person name="Gore J."/>
            <person name="Moran M.A."/>
        </authorList>
    </citation>
    <scope>NUCLEOTIDE SEQUENCE [LARGE SCALE GENOMIC DNA]</scope>
    <source>
        <strain evidence="2">HF-Din03</strain>
    </source>
</reference>
<dbReference type="RefSeq" id="WP_044028796.1">
    <property type="nucleotide sequence ID" value="NZ_CP076685.1"/>
</dbReference>
<evidence type="ECO:0000313" key="3">
    <source>
        <dbReference type="Proteomes" id="UP000565723"/>
    </source>
</evidence>
<dbReference type="Proteomes" id="UP000565723">
    <property type="component" value="Unassembled WGS sequence"/>
</dbReference>
<evidence type="ECO:0000256" key="1">
    <source>
        <dbReference type="SAM" id="Phobius"/>
    </source>
</evidence>
<keyword evidence="1" id="KW-0472">Membrane</keyword>
<protein>
    <recommendedName>
        <fullName evidence="4">50S ribosomal protein L35</fullName>
    </recommendedName>
</protein>
<comment type="caution">
    <text evidence="2">The sequence shown here is derived from an EMBL/GenBank/DDBJ whole genome shotgun (WGS) entry which is preliminary data.</text>
</comment>
<dbReference type="AlphaFoldDB" id="A0A850LF20"/>